<comment type="caution">
    <text evidence="2">The sequence shown here is derived from an EMBL/GenBank/DDBJ whole genome shotgun (WGS) entry which is preliminary data.</text>
</comment>
<organism evidence="2 3">
    <name type="scientific">Synaphobranchus kaupii</name>
    <name type="common">Kaup's arrowtooth eel</name>
    <dbReference type="NCBI Taxonomy" id="118154"/>
    <lineage>
        <taxon>Eukaryota</taxon>
        <taxon>Metazoa</taxon>
        <taxon>Chordata</taxon>
        <taxon>Craniata</taxon>
        <taxon>Vertebrata</taxon>
        <taxon>Euteleostomi</taxon>
        <taxon>Actinopterygii</taxon>
        <taxon>Neopterygii</taxon>
        <taxon>Teleostei</taxon>
        <taxon>Anguilliformes</taxon>
        <taxon>Synaphobranchidae</taxon>
        <taxon>Synaphobranchus</taxon>
    </lineage>
</organism>
<evidence type="ECO:0000256" key="1">
    <source>
        <dbReference type="SAM" id="MobiDB-lite"/>
    </source>
</evidence>
<accession>A0A9Q1J3C4</accession>
<dbReference type="AlphaFoldDB" id="A0A9Q1J3C4"/>
<keyword evidence="3" id="KW-1185">Reference proteome</keyword>
<evidence type="ECO:0000313" key="2">
    <source>
        <dbReference type="EMBL" id="KAJ8364278.1"/>
    </source>
</evidence>
<name>A0A9Q1J3C4_SYNKA</name>
<dbReference type="Proteomes" id="UP001152622">
    <property type="component" value="Chromosome 4"/>
</dbReference>
<dbReference type="EMBL" id="JAINUF010000004">
    <property type="protein sequence ID" value="KAJ8364278.1"/>
    <property type="molecule type" value="Genomic_DNA"/>
</dbReference>
<evidence type="ECO:0000313" key="3">
    <source>
        <dbReference type="Proteomes" id="UP001152622"/>
    </source>
</evidence>
<reference evidence="2" key="1">
    <citation type="journal article" date="2023" name="Science">
        <title>Genome structures resolve the early diversification of teleost fishes.</title>
        <authorList>
            <person name="Parey E."/>
            <person name="Louis A."/>
            <person name="Montfort J."/>
            <person name="Bouchez O."/>
            <person name="Roques C."/>
            <person name="Iampietro C."/>
            <person name="Lluch J."/>
            <person name="Castinel A."/>
            <person name="Donnadieu C."/>
            <person name="Desvignes T."/>
            <person name="Floi Bucao C."/>
            <person name="Jouanno E."/>
            <person name="Wen M."/>
            <person name="Mejri S."/>
            <person name="Dirks R."/>
            <person name="Jansen H."/>
            <person name="Henkel C."/>
            <person name="Chen W.J."/>
            <person name="Zahm M."/>
            <person name="Cabau C."/>
            <person name="Klopp C."/>
            <person name="Thompson A.W."/>
            <person name="Robinson-Rechavi M."/>
            <person name="Braasch I."/>
            <person name="Lecointre G."/>
            <person name="Bobe J."/>
            <person name="Postlethwait J.H."/>
            <person name="Berthelot C."/>
            <person name="Roest Crollius H."/>
            <person name="Guiguen Y."/>
        </authorList>
    </citation>
    <scope>NUCLEOTIDE SEQUENCE</scope>
    <source>
        <tissue evidence="2">Blood</tissue>
    </source>
</reference>
<sequence>MFPKLAKSLGRNVKLRTRSPGQPTTSTPIAGGTYASRLGAARGLLTAGARGALNMLSPASTRSGQQYGADTDSTLDEDAANSMAHLTLPMPQCPNPR</sequence>
<protein>
    <submittedName>
        <fullName evidence="2">Uncharacterized protein</fullName>
    </submittedName>
</protein>
<feature type="region of interest" description="Disordered" evidence="1">
    <location>
        <begin position="1"/>
        <end position="33"/>
    </location>
</feature>
<feature type="compositionally biased region" description="Polar residues" evidence="1">
    <location>
        <begin position="19"/>
        <end position="28"/>
    </location>
</feature>
<proteinExistence type="predicted"/>
<gene>
    <name evidence="2" type="ORF">SKAU_G00131090</name>
</gene>